<evidence type="ECO:0000256" key="2">
    <source>
        <dbReference type="ARBA" id="ARBA00004141"/>
    </source>
</evidence>
<gene>
    <name evidence="9" type="ORF">K435DRAFT_678431</name>
</gene>
<name>A0A4S8LJ71_DENBC</name>
<dbReference type="InterPro" id="IPR000537">
    <property type="entry name" value="UbiA_prenyltransferase"/>
</dbReference>
<organism evidence="9 10">
    <name type="scientific">Dendrothele bispora (strain CBS 962.96)</name>
    <dbReference type="NCBI Taxonomy" id="1314807"/>
    <lineage>
        <taxon>Eukaryota</taxon>
        <taxon>Fungi</taxon>
        <taxon>Dikarya</taxon>
        <taxon>Basidiomycota</taxon>
        <taxon>Agaricomycotina</taxon>
        <taxon>Agaricomycetes</taxon>
        <taxon>Agaricomycetidae</taxon>
        <taxon>Agaricales</taxon>
        <taxon>Agaricales incertae sedis</taxon>
        <taxon>Dendrothele</taxon>
    </lineage>
</organism>
<evidence type="ECO:0000256" key="4">
    <source>
        <dbReference type="ARBA" id="ARBA00022679"/>
    </source>
</evidence>
<evidence type="ECO:0000256" key="3">
    <source>
        <dbReference type="ARBA" id="ARBA00005985"/>
    </source>
</evidence>
<comment type="similarity">
    <text evidence="3">Belongs to the UbiA prenyltransferase family.</text>
</comment>
<dbReference type="InterPro" id="IPR044878">
    <property type="entry name" value="UbiA_sf"/>
</dbReference>
<protein>
    <submittedName>
        <fullName evidence="9">UbiA prenyltransferase</fullName>
    </submittedName>
</protein>
<evidence type="ECO:0000256" key="1">
    <source>
        <dbReference type="ARBA" id="ARBA00001946"/>
    </source>
</evidence>
<feature type="transmembrane region" description="Helical" evidence="8">
    <location>
        <begin position="294"/>
        <end position="311"/>
    </location>
</feature>
<dbReference type="GO" id="GO:0016765">
    <property type="term" value="F:transferase activity, transferring alkyl or aryl (other than methyl) groups"/>
    <property type="evidence" value="ECO:0007669"/>
    <property type="project" value="InterPro"/>
</dbReference>
<keyword evidence="4 9" id="KW-0808">Transferase</keyword>
<dbReference type="Proteomes" id="UP000297245">
    <property type="component" value="Unassembled WGS sequence"/>
</dbReference>
<dbReference type="GO" id="GO:0005886">
    <property type="term" value="C:plasma membrane"/>
    <property type="evidence" value="ECO:0007669"/>
    <property type="project" value="TreeGrafter"/>
</dbReference>
<keyword evidence="5 8" id="KW-0812">Transmembrane</keyword>
<dbReference type="GO" id="GO:0006744">
    <property type="term" value="P:ubiquinone biosynthetic process"/>
    <property type="evidence" value="ECO:0007669"/>
    <property type="project" value="TreeGrafter"/>
</dbReference>
<proteinExistence type="inferred from homology"/>
<sequence length="317" mass="36098">MCSFAKPLKLPSIISHEELYACWQLCRLHNNIGFWVVWNPTAWSVVMAYKSNTSLKLVDVILMLLLYVPLCFGIKSFIMAIDDVLDHDIDAMVRRTEKRPIPRGSISVIRASIFVGLQAIAGIYLATNILSQRTIRISMCVWPLYIIYPTCKRWMSFAPVPLGVMFNIGVYMGWSEILPHDNIPWTTLTYVYLGACFWTVTYETIYQHQDKNDDLRIGIHSPALYLGASTVPICFASTCLFLGFFAFGAFCNGHGWFFYCGLLIASTRLIRGLLRTNIDRPEDCQKFFMDTPKVGMILLMSLVVDTIIVRIQNNTSI</sequence>
<dbReference type="PANTHER" id="PTHR11048:SF28">
    <property type="entry name" value="4-HYDROXYBENZOATE POLYPRENYLTRANSFERASE, MITOCHONDRIAL"/>
    <property type="match status" value="1"/>
</dbReference>
<comment type="subcellular location">
    <subcellularLocation>
        <location evidence="2">Membrane</location>
        <topology evidence="2">Multi-pass membrane protein</topology>
    </subcellularLocation>
</comment>
<dbReference type="FunFam" id="1.20.120.1780:FF:000001">
    <property type="entry name" value="4-hydroxybenzoate octaprenyltransferase"/>
    <property type="match status" value="1"/>
</dbReference>
<accession>A0A4S8LJ71</accession>
<reference evidence="9 10" key="1">
    <citation type="journal article" date="2019" name="Nat. Ecol. Evol.">
        <title>Megaphylogeny resolves global patterns of mushroom evolution.</title>
        <authorList>
            <person name="Varga T."/>
            <person name="Krizsan K."/>
            <person name="Foldi C."/>
            <person name="Dima B."/>
            <person name="Sanchez-Garcia M."/>
            <person name="Sanchez-Ramirez S."/>
            <person name="Szollosi G.J."/>
            <person name="Szarkandi J.G."/>
            <person name="Papp V."/>
            <person name="Albert L."/>
            <person name="Andreopoulos W."/>
            <person name="Angelini C."/>
            <person name="Antonin V."/>
            <person name="Barry K.W."/>
            <person name="Bougher N.L."/>
            <person name="Buchanan P."/>
            <person name="Buyck B."/>
            <person name="Bense V."/>
            <person name="Catcheside P."/>
            <person name="Chovatia M."/>
            <person name="Cooper J."/>
            <person name="Damon W."/>
            <person name="Desjardin D."/>
            <person name="Finy P."/>
            <person name="Geml J."/>
            <person name="Haridas S."/>
            <person name="Hughes K."/>
            <person name="Justo A."/>
            <person name="Karasinski D."/>
            <person name="Kautmanova I."/>
            <person name="Kiss B."/>
            <person name="Kocsube S."/>
            <person name="Kotiranta H."/>
            <person name="LaButti K.M."/>
            <person name="Lechner B.E."/>
            <person name="Liimatainen K."/>
            <person name="Lipzen A."/>
            <person name="Lukacs Z."/>
            <person name="Mihaltcheva S."/>
            <person name="Morgado L.N."/>
            <person name="Niskanen T."/>
            <person name="Noordeloos M.E."/>
            <person name="Ohm R.A."/>
            <person name="Ortiz-Santana B."/>
            <person name="Ovrebo C."/>
            <person name="Racz N."/>
            <person name="Riley R."/>
            <person name="Savchenko A."/>
            <person name="Shiryaev A."/>
            <person name="Soop K."/>
            <person name="Spirin V."/>
            <person name="Szebenyi C."/>
            <person name="Tomsovsky M."/>
            <person name="Tulloss R.E."/>
            <person name="Uehling J."/>
            <person name="Grigoriev I.V."/>
            <person name="Vagvolgyi C."/>
            <person name="Papp T."/>
            <person name="Martin F.M."/>
            <person name="Miettinen O."/>
            <person name="Hibbett D.S."/>
            <person name="Nagy L.G."/>
        </authorList>
    </citation>
    <scope>NUCLEOTIDE SEQUENCE [LARGE SCALE GENOMIC DNA]</scope>
    <source>
        <strain evidence="9 10">CBS 962.96</strain>
    </source>
</reference>
<evidence type="ECO:0000256" key="7">
    <source>
        <dbReference type="ARBA" id="ARBA00023136"/>
    </source>
</evidence>
<dbReference type="CDD" id="cd13959">
    <property type="entry name" value="PT_UbiA_COQ2"/>
    <property type="match status" value="1"/>
</dbReference>
<evidence type="ECO:0000313" key="10">
    <source>
        <dbReference type="Proteomes" id="UP000297245"/>
    </source>
</evidence>
<dbReference type="InterPro" id="IPR039653">
    <property type="entry name" value="Prenyltransferase"/>
</dbReference>
<evidence type="ECO:0000256" key="6">
    <source>
        <dbReference type="ARBA" id="ARBA00022989"/>
    </source>
</evidence>
<dbReference type="PANTHER" id="PTHR11048">
    <property type="entry name" value="PRENYLTRANSFERASES"/>
    <property type="match status" value="1"/>
</dbReference>
<dbReference type="Gene3D" id="1.10.357.140">
    <property type="entry name" value="UbiA prenyltransferase"/>
    <property type="match status" value="1"/>
</dbReference>
<keyword evidence="6 8" id="KW-1133">Transmembrane helix</keyword>
<keyword evidence="7 8" id="KW-0472">Membrane</keyword>
<dbReference type="EMBL" id="ML179377">
    <property type="protein sequence ID" value="THU89212.1"/>
    <property type="molecule type" value="Genomic_DNA"/>
</dbReference>
<comment type="cofactor">
    <cofactor evidence="1">
        <name>Mg(2+)</name>
        <dbReference type="ChEBI" id="CHEBI:18420"/>
    </cofactor>
</comment>
<evidence type="ECO:0000256" key="5">
    <source>
        <dbReference type="ARBA" id="ARBA00022692"/>
    </source>
</evidence>
<dbReference type="OrthoDB" id="18170at2759"/>
<dbReference type="Gene3D" id="1.20.120.1780">
    <property type="entry name" value="UbiA prenyltransferase"/>
    <property type="match status" value="1"/>
</dbReference>
<feature type="transmembrane region" description="Helical" evidence="8">
    <location>
        <begin position="223"/>
        <end position="250"/>
    </location>
</feature>
<dbReference type="AlphaFoldDB" id="A0A4S8LJ71"/>
<feature type="transmembrane region" description="Helical" evidence="8">
    <location>
        <begin position="154"/>
        <end position="171"/>
    </location>
</feature>
<evidence type="ECO:0000313" key="9">
    <source>
        <dbReference type="EMBL" id="THU89212.1"/>
    </source>
</evidence>
<feature type="transmembrane region" description="Helical" evidence="8">
    <location>
        <begin position="57"/>
        <end position="81"/>
    </location>
</feature>
<evidence type="ECO:0000256" key="8">
    <source>
        <dbReference type="SAM" id="Phobius"/>
    </source>
</evidence>
<feature type="transmembrane region" description="Helical" evidence="8">
    <location>
        <begin position="183"/>
        <end position="202"/>
    </location>
</feature>
<feature type="transmembrane region" description="Helical" evidence="8">
    <location>
        <begin position="256"/>
        <end position="274"/>
    </location>
</feature>
<dbReference type="Pfam" id="PF01040">
    <property type="entry name" value="UbiA"/>
    <property type="match status" value="1"/>
</dbReference>
<feature type="transmembrane region" description="Helical" evidence="8">
    <location>
        <begin position="101"/>
        <end position="126"/>
    </location>
</feature>
<keyword evidence="10" id="KW-1185">Reference proteome</keyword>